<dbReference type="Pfam" id="PF18593">
    <property type="entry name" value="CdiI_2"/>
    <property type="match status" value="1"/>
</dbReference>
<evidence type="ECO:0000259" key="1">
    <source>
        <dbReference type="Pfam" id="PF18593"/>
    </source>
</evidence>
<feature type="domain" description="CdiI immunity protein" evidence="1">
    <location>
        <begin position="126"/>
        <end position="214"/>
    </location>
</feature>
<evidence type="ECO:0000313" key="2">
    <source>
        <dbReference type="EMBL" id="XDQ35683.1"/>
    </source>
</evidence>
<reference evidence="2" key="1">
    <citation type="submission" date="2024-07" db="EMBL/GenBank/DDBJ databases">
        <authorList>
            <person name="Yu S.T."/>
        </authorList>
    </citation>
    <scope>NUCLEOTIDE SEQUENCE</scope>
    <source>
        <strain evidence="2">R28</strain>
    </source>
</reference>
<organism evidence="2">
    <name type="scientific">Streptomyces sp. R28</name>
    <dbReference type="NCBI Taxonomy" id="3238628"/>
    <lineage>
        <taxon>Bacteria</taxon>
        <taxon>Bacillati</taxon>
        <taxon>Actinomycetota</taxon>
        <taxon>Actinomycetes</taxon>
        <taxon>Kitasatosporales</taxon>
        <taxon>Streptomycetaceae</taxon>
        <taxon>Streptomyces</taxon>
    </lineage>
</organism>
<dbReference type="RefSeq" id="WP_369170222.1">
    <property type="nucleotide sequence ID" value="NZ_CP163439.1"/>
</dbReference>
<accession>A0AB39PXG9</accession>
<dbReference type="InterPro" id="IPR041129">
    <property type="entry name" value="CdiI_2"/>
</dbReference>
<gene>
    <name evidence="2" type="ORF">AB5J49_21350</name>
</gene>
<protein>
    <submittedName>
        <fullName evidence="2">Contact-dependent growth inhibition system immunity protein</fullName>
    </submittedName>
</protein>
<name>A0AB39PXG9_9ACTN</name>
<dbReference type="EMBL" id="CP163439">
    <property type="protein sequence ID" value="XDQ35683.1"/>
    <property type="molecule type" value="Genomic_DNA"/>
</dbReference>
<dbReference type="AlphaFoldDB" id="A0AB39PXG9"/>
<sequence>MSQAIPPWPRFYELSELLEAYANTGFTFTDTAEAPGPGLASYLRIATRDPARASTAVQQIDDLLSVGLFSEEIADDVEGLQQIRPPMGTSVEDCLRIARDHLNRFLEDPSRVPQMNPQNAWEWNERFPQLSQFLGAYLHRNYSEFYASPEAAIDDYVSEVEPEDRTQAAQEITELLTMVTSDEELHTATTALGLDLLPPDGMSLRQWLELMRQKVTAGDQPSEA</sequence>
<proteinExistence type="predicted"/>